<name>A0A430AQH6_9ENTE</name>
<dbReference type="InterPro" id="IPR027417">
    <property type="entry name" value="P-loop_NTPase"/>
</dbReference>
<accession>A0A430AQH6</accession>
<sequence length="834" mass="96765">MNFNAIEVKEQQNKKPRKVKKELNNITKTYPIAGVTDKGYIKIKYQKAYLYLCIFETKKYDLFYLSDSEYDKVSQNYWNLHRNYLHCYKEVYMKFPEENKLQQDYFSYKIQESNNEGHLDALQFELDKLQRIEKNYSKMSSYPMIFGETEQELEDNIELITRLTQNVFSFEQVSLTTSIKILNLMNNTRESLPSSYELAEEEDRDLSFVKATQPIGGISFKNEAFNRHGDKYSACIQLVSKPTRFANFWINDLSSIEDTITIFDYGVDEGNDYGTVTSNSIEELLVNRRRASSQAEKDDIDTEIDLLRNLHMDILRNGEQVKNVFIRLYVSATTQIELEEKVQLISKKLELKGFTGRVGLNEQKDEYLAMFLPYQYQTSFKSQRKGLEFPSELLGIGVGFNQTSLCDPCGRYFGVTRSGGLTYFDMWHKDSIRMSYNMFLAGTMGSGKSTILKAILEDNWYKGNLIRGFAVNKEFDKLLVKRNGIKLSLDGTNGSINILQVYPSVTKEVDGREVVDVEQSFARHLSLLNVKLSLYKPDSSDDMLETFSVVCHDFYVEKGLWKNDNVDITNLEPEEYPLLEELLEYVYTLRNKEKDEFYLNIYNRIYSSLNHMVTTYPTIFNQHSSLRNTAEEQLVFFDLENLIDMDDNVFDVQFFSGLTLINSDLMANGQREKYANDNNLKHWFDIRRSVVIIDECHNTLNIDKPKAVKAVAKYMSEGRKFFMGIINATQFVERMFPNVSNVSDQSIARSGDTLKELVGLSQYKILLKQSDTSLSYIQKIFGKTYTEEELEMMPYFRTHKDTGSEGILSILGQENLHLSFQFTEEEIARYDGGA</sequence>
<dbReference type="OrthoDB" id="9804380at2"/>
<dbReference type="GeneID" id="95582069"/>
<evidence type="ECO:0000313" key="1">
    <source>
        <dbReference type="EMBL" id="RSU10369.1"/>
    </source>
</evidence>
<dbReference type="AlphaFoldDB" id="A0A430AQH6"/>
<dbReference type="RefSeq" id="WP_126796180.1">
    <property type="nucleotide sequence ID" value="NZ_CP060721.1"/>
</dbReference>
<comment type="caution">
    <text evidence="1">The sequence shown here is derived from an EMBL/GenBank/DDBJ whole genome shotgun (WGS) entry which is preliminary data.</text>
</comment>
<gene>
    <name evidence="1" type="ORF">CBF28_13710</name>
</gene>
<dbReference type="Gene3D" id="3.40.50.300">
    <property type="entry name" value="P-loop containing nucleotide triphosphate hydrolases"/>
    <property type="match status" value="2"/>
</dbReference>
<organism evidence="1 2">
    <name type="scientific">Vagococcus carniphilus</name>
    <dbReference type="NCBI Taxonomy" id="218144"/>
    <lineage>
        <taxon>Bacteria</taxon>
        <taxon>Bacillati</taxon>
        <taxon>Bacillota</taxon>
        <taxon>Bacilli</taxon>
        <taxon>Lactobacillales</taxon>
        <taxon>Enterococcaceae</taxon>
        <taxon>Vagococcus</taxon>
    </lineage>
</organism>
<dbReference type="Proteomes" id="UP000288028">
    <property type="component" value="Unassembled WGS sequence"/>
</dbReference>
<evidence type="ECO:0000313" key="2">
    <source>
        <dbReference type="Proteomes" id="UP000288028"/>
    </source>
</evidence>
<protein>
    <submittedName>
        <fullName evidence="1">Uncharacterized protein</fullName>
    </submittedName>
</protein>
<reference evidence="1 2" key="1">
    <citation type="submission" date="2017-05" db="EMBL/GenBank/DDBJ databases">
        <title>Vagococcus spp. assemblies.</title>
        <authorList>
            <person name="Gulvik C.A."/>
        </authorList>
    </citation>
    <scope>NUCLEOTIDE SEQUENCE [LARGE SCALE GENOMIC DNA]</scope>
    <source>
        <strain evidence="1 2">SS1714</strain>
    </source>
</reference>
<proteinExistence type="predicted"/>
<dbReference type="SUPFAM" id="SSF52540">
    <property type="entry name" value="P-loop containing nucleoside triphosphate hydrolases"/>
    <property type="match status" value="1"/>
</dbReference>
<dbReference type="EMBL" id="NGKB01000018">
    <property type="protein sequence ID" value="RSU10369.1"/>
    <property type="molecule type" value="Genomic_DNA"/>
</dbReference>
<keyword evidence="2" id="KW-1185">Reference proteome</keyword>